<keyword evidence="2" id="KW-1185">Reference proteome</keyword>
<proteinExistence type="predicted"/>
<organism evidence="1 2">
    <name type="scientific">Catharanthus roseus</name>
    <name type="common">Madagascar periwinkle</name>
    <name type="synonym">Vinca rosea</name>
    <dbReference type="NCBI Taxonomy" id="4058"/>
    <lineage>
        <taxon>Eukaryota</taxon>
        <taxon>Viridiplantae</taxon>
        <taxon>Streptophyta</taxon>
        <taxon>Embryophyta</taxon>
        <taxon>Tracheophyta</taxon>
        <taxon>Spermatophyta</taxon>
        <taxon>Magnoliopsida</taxon>
        <taxon>eudicotyledons</taxon>
        <taxon>Gunneridae</taxon>
        <taxon>Pentapetalae</taxon>
        <taxon>asterids</taxon>
        <taxon>lamiids</taxon>
        <taxon>Gentianales</taxon>
        <taxon>Apocynaceae</taxon>
        <taxon>Rauvolfioideae</taxon>
        <taxon>Vinceae</taxon>
        <taxon>Catharanthinae</taxon>
        <taxon>Catharanthus</taxon>
    </lineage>
</organism>
<reference evidence="2" key="1">
    <citation type="journal article" date="2023" name="Nat. Plants">
        <title>Single-cell RNA sequencing provides a high-resolution roadmap for understanding the multicellular compartmentation of specialized metabolism.</title>
        <authorList>
            <person name="Sun S."/>
            <person name="Shen X."/>
            <person name="Li Y."/>
            <person name="Li Y."/>
            <person name="Wang S."/>
            <person name="Li R."/>
            <person name="Zhang H."/>
            <person name="Shen G."/>
            <person name="Guo B."/>
            <person name="Wei J."/>
            <person name="Xu J."/>
            <person name="St-Pierre B."/>
            <person name="Chen S."/>
            <person name="Sun C."/>
        </authorList>
    </citation>
    <scope>NUCLEOTIDE SEQUENCE [LARGE SCALE GENOMIC DNA]</scope>
</reference>
<sequence>MAIVLLPLMANTATVADCISSLKGLIPCQNFLINGSLFPSILRCNSVKDLAKTANKSKAECRFLCKCLKDIAPHFPINERKAKDLPRACHANLNSTFSPDIDCNKI</sequence>
<evidence type="ECO:0000313" key="1">
    <source>
        <dbReference type="EMBL" id="KAI5662055.1"/>
    </source>
</evidence>
<comment type="caution">
    <text evidence="1">The sequence shown here is derived from an EMBL/GenBank/DDBJ whole genome shotgun (WGS) entry which is preliminary data.</text>
</comment>
<dbReference type="Proteomes" id="UP001060085">
    <property type="component" value="Linkage Group LG05"/>
</dbReference>
<accession>A0ACC0ANW1</accession>
<name>A0ACC0ANW1_CATRO</name>
<protein>
    <submittedName>
        <fullName evidence="1">Uncharacterized protein</fullName>
    </submittedName>
</protein>
<dbReference type="EMBL" id="CM044705">
    <property type="protein sequence ID" value="KAI5662055.1"/>
    <property type="molecule type" value="Genomic_DNA"/>
</dbReference>
<evidence type="ECO:0000313" key="2">
    <source>
        <dbReference type="Proteomes" id="UP001060085"/>
    </source>
</evidence>
<gene>
    <name evidence="1" type="ORF">M9H77_21378</name>
</gene>